<dbReference type="Pfam" id="PF13579">
    <property type="entry name" value="Glyco_trans_4_4"/>
    <property type="match status" value="1"/>
</dbReference>
<dbReference type="CDD" id="cd03801">
    <property type="entry name" value="GT4_PimA-like"/>
    <property type="match status" value="1"/>
</dbReference>
<name>A0A4R6TXR3_9BACI</name>
<dbReference type="Proteomes" id="UP000295632">
    <property type="component" value="Unassembled WGS sequence"/>
</dbReference>
<dbReference type="PANTHER" id="PTHR45947:SF3">
    <property type="entry name" value="SULFOQUINOVOSYL TRANSFERASE SQD2"/>
    <property type="match status" value="1"/>
</dbReference>
<protein>
    <submittedName>
        <fullName evidence="3">Glycosyltransferase involved in cell wall biosynthesis</fullName>
    </submittedName>
</protein>
<dbReference type="Pfam" id="PF00534">
    <property type="entry name" value="Glycos_transf_1"/>
    <property type="match status" value="1"/>
</dbReference>
<proteinExistence type="predicted"/>
<dbReference type="Gene3D" id="3.40.50.2000">
    <property type="entry name" value="Glycogen Phosphorylase B"/>
    <property type="match status" value="2"/>
</dbReference>
<dbReference type="RefSeq" id="WP_133580736.1">
    <property type="nucleotide sequence ID" value="NZ_SNYJ01000009.1"/>
</dbReference>
<dbReference type="OrthoDB" id="9802525at2"/>
<organism evidence="3 4">
    <name type="scientific">Aureibacillus halotolerans</name>
    <dbReference type="NCBI Taxonomy" id="1508390"/>
    <lineage>
        <taxon>Bacteria</taxon>
        <taxon>Bacillati</taxon>
        <taxon>Bacillota</taxon>
        <taxon>Bacilli</taxon>
        <taxon>Bacillales</taxon>
        <taxon>Bacillaceae</taxon>
        <taxon>Aureibacillus</taxon>
    </lineage>
</organism>
<reference evidence="3 4" key="1">
    <citation type="submission" date="2019-03" db="EMBL/GenBank/DDBJ databases">
        <title>Genomic Encyclopedia of Type Strains, Phase IV (KMG-IV): sequencing the most valuable type-strain genomes for metagenomic binning, comparative biology and taxonomic classification.</title>
        <authorList>
            <person name="Goeker M."/>
        </authorList>
    </citation>
    <scope>NUCLEOTIDE SEQUENCE [LARGE SCALE GENOMIC DNA]</scope>
    <source>
        <strain evidence="3 4">DSM 28697</strain>
    </source>
</reference>
<dbReference type="GO" id="GO:0016757">
    <property type="term" value="F:glycosyltransferase activity"/>
    <property type="evidence" value="ECO:0007669"/>
    <property type="project" value="InterPro"/>
</dbReference>
<dbReference type="AlphaFoldDB" id="A0A4R6TXR3"/>
<evidence type="ECO:0000259" key="2">
    <source>
        <dbReference type="Pfam" id="PF13579"/>
    </source>
</evidence>
<feature type="domain" description="Glycosyl transferase family 1" evidence="1">
    <location>
        <begin position="203"/>
        <end position="367"/>
    </location>
</feature>
<feature type="domain" description="Glycosyltransferase subfamily 4-like N-terminal" evidence="2">
    <location>
        <begin position="35"/>
        <end position="158"/>
    </location>
</feature>
<evidence type="ECO:0000313" key="3">
    <source>
        <dbReference type="EMBL" id="TDQ38680.1"/>
    </source>
</evidence>
<sequence>MNILYVTPMWSGLKDLILEGKTEPRGMPAFLRPLKRLRDEGHQVTLLVGTPTPEQPLVISVPWLVKEDVICVKWQANGTQKLLSPWRMYQAVRQQLKLKSYDFVYGHGSLSVVGNLAANHANVPCGMRLYGTFLADKATGGPATQVRKQHPLEYYAYRLPKKFMLMTNDGTRGNHVYEALCPKQTEPPYRFHFWLNGVEPTKSEGRKTAEDQPFLFFPARLARWKQQHLAVELLHELHEKGHKTLRLQFAGHIQDHAYWKEIQARAKQLGLERYVTHIGTRPAQEMAQLYNDAFAVLSLYQVSNLGNVSIEALANGALVAALKDGSLDEVIVDGENGLLFSDTKEGADKLAALLADPSATARIREEALRRAGTSFDSWSERITREMDLIEAAVQT</sequence>
<gene>
    <name evidence="3" type="ORF">EV213_10948</name>
</gene>
<dbReference type="SUPFAM" id="SSF53756">
    <property type="entry name" value="UDP-Glycosyltransferase/glycogen phosphorylase"/>
    <property type="match status" value="1"/>
</dbReference>
<evidence type="ECO:0000313" key="4">
    <source>
        <dbReference type="Proteomes" id="UP000295632"/>
    </source>
</evidence>
<dbReference type="EMBL" id="SNYJ01000009">
    <property type="protein sequence ID" value="TDQ38680.1"/>
    <property type="molecule type" value="Genomic_DNA"/>
</dbReference>
<accession>A0A4R6TXR3</accession>
<dbReference type="InterPro" id="IPR028098">
    <property type="entry name" value="Glyco_trans_4-like_N"/>
</dbReference>
<dbReference type="InterPro" id="IPR001296">
    <property type="entry name" value="Glyco_trans_1"/>
</dbReference>
<keyword evidence="4" id="KW-1185">Reference proteome</keyword>
<comment type="caution">
    <text evidence="3">The sequence shown here is derived from an EMBL/GenBank/DDBJ whole genome shotgun (WGS) entry which is preliminary data.</text>
</comment>
<dbReference type="InterPro" id="IPR050194">
    <property type="entry name" value="Glycosyltransferase_grp1"/>
</dbReference>
<evidence type="ECO:0000259" key="1">
    <source>
        <dbReference type="Pfam" id="PF00534"/>
    </source>
</evidence>
<dbReference type="PANTHER" id="PTHR45947">
    <property type="entry name" value="SULFOQUINOVOSYL TRANSFERASE SQD2"/>
    <property type="match status" value="1"/>
</dbReference>
<keyword evidence="3" id="KW-0808">Transferase</keyword>